<dbReference type="PANTHER" id="PTHR33371">
    <property type="entry name" value="INTERMEMBRANE PHOSPHOLIPID TRANSPORT SYSTEM BINDING PROTEIN MLAD-RELATED"/>
    <property type="match status" value="1"/>
</dbReference>
<evidence type="ECO:0000256" key="1">
    <source>
        <dbReference type="SAM" id="MobiDB-lite"/>
    </source>
</evidence>
<dbReference type="PANTHER" id="PTHR33371:SF16">
    <property type="entry name" value="MCE-FAMILY PROTEIN MCE3F"/>
    <property type="match status" value="1"/>
</dbReference>
<protein>
    <submittedName>
        <fullName evidence="4">MCE family protein</fullName>
    </submittedName>
</protein>
<dbReference type="InterPro" id="IPR005693">
    <property type="entry name" value="Mce"/>
</dbReference>
<dbReference type="Proteomes" id="UP000279994">
    <property type="component" value="Unassembled WGS sequence"/>
</dbReference>
<dbReference type="EMBL" id="RJSF01000047">
    <property type="protein sequence ID" value="RNM11753.1"/>
    <property type="molecule type" value="Genomic_DNA"/>
</dbReference>
<accession>A0A3N0GH09</accession>
<comment type="caution">
    <text evidence="4">The sequence shown here is derived from an EMBL/GenBank/DDBJ whole genome shotgun (WGS) entry which is preliminary data.</text>
</comment>
<dbReference type="GO" id="GO:0005576">
    <property type="term" value="C:extracellular region"/>
    <property type="evidence" value="ECO:0007669"/>
    <property type="project" value="TreeGrafter"/>
</dbReference>
<name>A0A3N0GH09_9ACTN</name>
<dbReference type="InterPro" id="IPR003399">
    <property type="entry name" value="Mce/MlaD"/>
</dbReference>
<evidence type="ECO:0000259" key="2">
    <source>
        <dbReference type="Pfam" id="PF02470"/>
    </source>
</evidence>
<dbReference type="NCBIfam" id="TIGR00996">
    <property type="entry name" value="Mtu_fam_mce"/>
    <property type="match status" value="1"/>
</dbReference>
<dbReference type="RefSeq" id="WP_123224984.1">
    <property type="nucleotide sequence ID" value="NZ_RJSF01000047.1"/>
</dbReference>
<gene>
    <name evidence="4" type="ORF">EFL26_21600</name>
</gene>
<reference evidence="4 5" key="1">
    <citation type="submission" date="2018-11" db="EMBL/GenBank/DDBJ databases">
        <authorList>
            <person name="Li F."/>
        </authorList>
    </citation>
    <scope>NUCLEOTIDE SEQUENCE [LARGE SCALE GENOMIC DNA]</scope>
    <source>
        <strain evidence="4 5">Gsoil 818</strain>
    </source>
</reference>
<feature type="domain" description="Mammalian cell entry C-terminal" evidence="3">
    <location>
        <begin position="120"/>
        <end position="298"/>
    </location>
</feature>
<sequence>MLTSRTKRQLVAFLVLTLVGTTYVGARYARLDLLFVDSSYQVTAQLAQSGGIFTGAEVSYRGVKVGSVCDMRLTRTGVDAILCIDNTWADIPADTFAEVGNMSPLGEQYIDLQPRSDAGPHLKEGSVIGRRDTAVQVSPTQFLTSVDAFVSSVPQDSLRTTVSELGTAFQGTGDDLGRLIDNSNEFIKTATDNLDVTTALIQQSNTVLGTQAAKGSALRSFARDLALFSDTLADNDEALRTLIDNGSATVSQLHTFLEQNGVDLAELINNLVTTGEIAVKRLPGIRQLLVVYPYVVAQGYTLGVKSPEGHQVRLGLVLSSQPSCRNGYDPKEWRSPSDGSNRPMDEDAHCADPPTKSNPRGAQNAPRVAPGSLGGQDVATYDLGTGQLTWNDQNRPGTDLTGNGVWTNGDLEGLLLLPLS</sequence>
<proteinExistence type="predicted"/>
<dbReference type="Pfam" id="PF02470">
    <property type="entry name" value="MlaD"/>
    <property type="match status" value="1"/>
</dbReference>
<feature type="domain" description="Mce/MlaD" evidence="2">
    <location>
        <begin position="39"/>
        <end position="114"/>
    </location>
</feature>
<feature type="region of interest" description="Disordered" evidence="1">
    <location>
        <begin position="325"/>
        <end position="380"/>
    </location>
</feature>
<dbReference type="InterPro" id="IPR052336">
    <property type="entry name" value="MlaD_Phospholipid_Transporter"/>
</dbReference>
<dbReference type="Pfam" id="PF11887">
    <property type="entry name" value="Mce4_CUP1"/>
    <property type="match status" value="1"/>
</dbReference>
<dbReference type="AlphaFoldDB" id="A0A3N0GH09"/>
<evidence type="ECO:0000313" key="4">
    <source>
        <dbReference type="EMBL" id="RNM11753.1"/>
    </source>
</evidence>
<dbReference type="InterPro" id="IPR024516">
    <property type="entry name" value="Mce_C"/>
</dbReference>
<evidence type="ECO:0000313" key="5">
    <source>
        <dbReference type="Proteomes" id="UP000279994"/>
    </source>
</evidence>
<keyword evidence="5" id="KW-1185">Reference proteome</keyword>
<organism evidence="4 5">
    <name type="scientific">Nocardioides pocheonensis</name>
    <dbReference type="NCBI Taxonomy" id="661485"/>
    <lineage>
        <taxon>Bacteria</taxon>
        <taxon>Bacillati</taxon>
        <taxon>Actinomycetota</taxon>
        <taxon>Actinomycetes</taxon>
        <taxon>Propionibacteriales</taxon>
        <taxon>Nocardioidaceae</taxon>
        <taxon>Nocardioides</taxon>
    </lineage>
</organism>
<dbReference type="OrthoDB" id="4741753at2"/>
<evidence type="ECO:0000259" key="3">
    <source>
        <dbReference type="Pfam" id="PF11887"/>
    </source>
</evidence>